<proteinExistence type="predicted"/>
<reference evidence="1 2" key="1">
    <citation type="submission" date="2016-11" db="EMBL/GenBank/DDBJ databases">
        <authorList>
            <person name="Jaros S."/>
            <person name="Januszkiewicz K."/>
            <person name="Wedrychowicz H."/>
        </authorList>
    </citation>
    <scope>NUCLEOTIDE SEQUENCE [LARGE SCALE GENOMIC DNA]</scope>
    <source>
        <strain evidence="1 2">DSM 19436</strain>
    </source>
</reference>
<dbReference type="EMBL" id="FQUP01000007">
    <property type="protein sequence ID" value="SHG79020.1"/>
    <property type="molecule type" value="Genomic_DNA"/>
</dbReference>
<dbReference type="RefSeq" id="WP_073058181.1">
    <property type="nucleotide sequence ID" value="NZ_FQUP01000007.1"/>
</dbReference>
<sequence>MNMRTLPRNDYWAIKAATKALVDRCGGPTFVSDEVTRVQKSTVSKYYSTGEEHEGTFIPADAIADLEAHCGEPVITRALAELTGHLLVPIPTGVGTAHWLGHLAGVLNGGAKVEVAFSEALADGSIDLAEAVEVRRLTLAAMERLAALGTALDKVIEGGAA</sequence>
<accession>A0A1M5MNQ0</accession>
<protein>
    <recommendedName>
        <fullName evidence="3">Phage regulatory protein CII (CP76)</fullName>
    </recommendedName>
</protein>
<evidence type="ECO:0000313" key="1">
    <source>
        <dbReference type="EMBL" id="SHG79020.1"/>
    </source>
</evidence>
<evidence type="ECO:0000313" key="2">
    <source>
        <dbReference type="Proteomes" id="UP000184485"/>
    </source>
</evidence>
<dbReference type="STRING" id="1122133.SAMN02745157_4838"/>
<dbReference type="Proteomes" id="UP000184485">
    <property type="component" value="Unassembled WGS sequence"/>
</dbReference>
<organism evidence="1 2">
    <name type="scientific">Kaistia soli DSM 19436</name>
    <dbReference type="NCBI Taxonomy" id="1122133"/>
    <lineage>
        <taxon>Bacteria</taxon>
        <taxon>Pseudomonadati</taxon>
        <taxon>Pseudomonadota</taxon>
        <taxon>Alphaproteobacteria</taxon>
        <taxon>Hyphomicrobiales</taxon>
        <taxon>Kaistiaceae</taxon>
        <taxon>Kaistia</taxon>
    </lineage>
</organism>
<gene>
    <name evidence="1" type="ORF">SAMN02745157_4838</name>
</gene>
<keyword evidence="2" id="KW-1185">Reference proteome</keyword>
<dbReference type="OrthoDB" id="8452369at2"/>
<name>A0A1M5MNQ0_9HYPH</name>
<evidence type="ECO:0008006" key="3">
    <source>
        <dbReference type="Google" id="ProtNLM"/>
    </source>
</evidence>
<dbReference type="AlphaFoldDB" id="A0A1M5MNQ0"/>